<feature type="compositionally biased region" description="Basic and acidic residues" evidence="1">
    <location>
        <begin position="63"/>
        <end position="73"/>
    </location>
</feature>
<evidence type="ECO:0000313" key="3">
    <source>
        <dbReference type="Proteomes" id="UP001303046"/>
    </source>
</evidence>
<gene>
    <name evidence="2" type="primary">Necator_chrV.g17540</name>
    <name evidence="2" type="ORF">RB195_012750</name>
</gene>
<evidence type="ECO:0000313" key="2">
    <source>
        <dbReference type="EMBL" id="KAK6753337.1"/>
    </source>
</evidence>
<feature type="compositionally biased region" description="Polar residues" evidence="1">
    <location>
        <begin position="51"/>
        <end position="62"/>
    </location>
</feature>
<feature type="region of interest" description="Disordered" evidence="1">
    <location>
        <begin position="51"/>
        <end position="73"/>
    </location>
</feature>
<reference evidence="2 3" key="1">
    <citation type="submission" date="2023-08" db="EMBL/GenBank/DDBJ databases">
        <title>A Necator americanus chromosomal reference genome.</title>
        <authorList>
            <person name="Ilik V."/>
            <person name="Petrzelkova K.J."/>
            <person name="Pardy F."/>
            <person name="Fuh T."/>
            <person name="Niatou-Singa F.S."/>
            <person name="Gouil Q."/>
            <person name="Baker L."/>
            <person name="Ritchie M.E."/>
            <person name="Jex A.R."/>
            <person name="Gazzola D."/>
            <person name="Li H."/>
            <person name="Toshio Fujiwara R."/>
            <person name="Zhan B."/>
            <person name="Aroian R.V."/>
            <person name="Pafco B."/>
            <person name="Schwarz E.M."/>
        </authorList>
    </citation>
    <scope>NUCLEOTIDE SEQUENCE [LARGE SCALE GENOMIC DNA]</scope>
    <source>
        <strain evidence="2 3">Aroian</strain>
        <tissue evidence="2">Whole animal</tissue>
    </source>
</reference>
<evidence type="ECO:0000256" key="1">
    <source>
        <dbReference type="SAM" id="MobiDB-lite"/>
    </source>
</evidence>
<keyword evidence="3" id="KW-1185">Reference proteome</keyword>
<organism evidence="2 3">
    <name type="scientific">Necator americanus</name>
    <name type="common">Human hookworm</name>
    <dbReference type="NCBI Taxonomy" id="51031"/>
    <lineage>
        <taxon>Eukaryota</taxon>
        <taxon>Metazoa</taxon>
        <taxon>Ecdysozoa</taxon>
        <taxon>Nematoda</taxon>
        <taxon>Chromadorea</taxon>
        <taxon>Rhabditida</taxon>
        <taxon>Rhabditina</taxon>
        <taxon>Rhabditomorpha</taxon>
        <taxon>Strongyloidea</taxon>
        <taxon>Ancylostomatidae</taxon>
        <taxon>Bunostominae</taxon>
        <taxon>Necator</taxon>
    </lineage>
</organism>
<proteinExistence type="predicted"/>
<dbReference type="Proteomes" id="UP001303046">
    <property type="component" value="Unassembled WGS sequence"/>
</dbReference>
<accession>A0ABR1DSE3</accession>
<sequence length="73" mass="8106">MPERGIPPGFEWLAGACIVNNPEVFCISSSHPSLIRYVIMEVSVHSTSFLTASKSSPSIESIRNSRSEKQQKR</sequence>
<name>A0ABR1DSE3_NECAM</name>
<protein>
    <submittedName>
        <fullName evidence="2">Uncharacterized protein</fullName>
    </submittedName>
</protein>
<dbReference type="EMBL" id="JAVFWL010000005">
    <property type="protein sequence ID" value="KAK6753337.1"/>
    <property type="molecule type" value="Genomic_DNA"/>
</dbReference>
<comment type="caution">
    <text evidence="2">The sequence shown here is derived from an EMBL/GenBank/DDBJ whole genome shotgun (WGS) entry which is preliminary data.</text>
</comment>